<sequence>MCTLIDQQSQSKLLTVPTEIRHAIYGYLIPDHIHLALGDASFRFSPCVKRDKDDDPNCTSRARYDGRHDVDSDAPELLYPYRLSSSWGEHWRCEENMNEAREFDDTLVAKALVRVCKLMFIDIAEMFADTVVFHINDTEVLEAMNLWTSSEVLATDRSLSVTSNFIGYTLPNVKNLEISLRIAPDNYNALENPDEVTMFTTAWNRLPETITGMCKLHHLYIWLDHSEPSTWSIVNERILLSPVDRLATISNLDIAIALPRLHPKYTTPERHFFGGSAPVGAAIKRRYRQRYHGIRSRSGVLEVRYEPDFPVLHDMGEFWGFNTDELEEMETNEWKWSSPHDMWRLREGIICGMTEI</sequence>
<name>A0A8K0R473_9PLEO</name>
<evidence type="ECO:0000313" key="3">
    <source>
        <dbReference type="Proteomes" id="UP000813461"/>
    </source>
</evidence>
<evidence type="ECO:0000313" key="2">
    <source>
        <dbReference type="EMBL" id="KAH7083727.1"/>
    </source>
</evidence>
<dbReference type="Pfam" id="PF24864">
    <property type="entry name" value="DUF7730"/>
    <property type="match status" value="1"/>
</dbReference>
<dbReference type="Proteomes" id="UP000813461">
    <property type="component" value="Unassembled WGS sequence"/>
</dbReference>
<organism evidence="2 3">
    <name type="scientific">Paraphoma chrysanthemicola</name>
    <dbReference type="NCBI Taxonomy" id="798071"/>
    <lineage>
        <taxon>Eukaryota</taxon>
        <taxon>Fungi</taxon>
        <taxon>Dikarya</taxon>
        <taxon>Ascomycota</taxon>
        <taxon>Pezizomycotina</taxon>
        <taxon>Dothideomycetes</taxon>
        <taxon>Pleosporomycetidae</taxon>
        <taxon>Pleosporales</taxon>
        <taxon>Pleosporineae</taxon>
        <taxon>Phaeosphaeriaceae</taxon>
        <taxon>Paraphoma</taxon>
    </lineage>
</organism>
<keyword evidence="3" id="KW-1185">Reference proteome</keyword>
<reference evidence="2" key="1">
    <citation type="journal article" date="2021" name="Nat. Commun.">
        <title>Genetic determinants of endophytism in the Arabidopsis root mycobiome.</title>
        <authorList>
            <person name="Mesny F."/>
            <person name="Miyauchi S."/>
            <person name="Thiergart T."/>
            <person name="Pickel B."/>
            <person name="Atanasova L."/>
            <person name="Karlsson M."/>
            <person name="Huettel B."/>
            <person name="Barry K.W."/>
            <person name="Haridas S."/>
            <person name="Chen C."/>
            <person name="Bauer D."/>
            <person name="Andreopoulos W."/>
            <person name="Pangilinan J."/>
            <person name="LaButti K."/>
            <person name="Riley R."/>
            <person name="Lipzen A."/>
            <person name="Clum A."/>
            <person name="Drula E."/>
            <person name="Henrissat B."/>
            <person name="Kohler A."/>
            <person name="Grigoriev I.V."/>
            <person name="Martin F.M."/>
            <person name="Hacquard S."/>
        </authorList>
    </citation>
    <scope>NUCLEOTIDE SEQUENCE</scope>
    <source>
        <strain evidence="2">MPI-SDFR-AT-0120</strain>
    </source>
</reference>
<gene>
    <name evidence="2" type="ORF">FB567DRAFT_529793</name>
</gene>
<dbReference type="EMBL" id="JAGMVJ010000013">
    <property type="protein sequence ID" value="KAH7083727.1"/>
    <property type="molecule type" value="Genomic_DNA"/>
</dbReference>
<dbReference type="InterPro" id="IPR056632">
    <property type="entry name" value="DUF7730"/>
</dbReference>
<feature type="domain" description="DUF7730" evidence="1">
    <location>
        <begin position="7"/>
        <end position="254"/>
    </location>
</feature>
<accession>A0A8K0R473</accession>
<proteinExistence type="predicted"/>
<dbReference type="OrthoDB" id="4757095at2759"/>
<comment type="caution">
    <text evidence="2">The sequence shown here is derived from an EMBL/GenBank/DDBJ whole genome shotgun (WGS) entry which is preliminary data.</text>
</comment>
<protein>
    <recommendedName>
        <fullName evidence="1">DUF7730 domain-containing protein</fullName>
    </recommendedName>
</protein>
<dbReference type="AlphaFoldDB" id="A0A8K0R473"/>
<evidence type="ECO:0000259" key="1">
    <source>
        <dbReference type="Pfam" id="PF24864"/>
    </source>
</evidence>